<name>X1PI22_9ZZZZ</name>
<organism evidence="1">
    <name type="scientific">marine sediment metagenome</name>
    <dbReference type="NCBI Taxonomy" id="412755"/>
    <lineage>
        <taxon>unclassified sequences</taxon>
        <taxon>metagenomes</taxon>
        <taxon>ecological metagenomes</taxon>
    </lineage>
</organism>
<feature type="non-terminal residue" evidence="1">
    <location>
        <position position="74"/>
    </location>
</feature>
<sequence>MERKFNEGGHYLDALRELEAIPEVESVEPVSGVCDLLVKVDAPIRVIFVANKIRAKKWVKSFHVLTVEYAEPTV</sequence>
<accession>X1PI22</accession>
<evidence type="ECO:0000313" key="1">
    <source>
        <dbReference type="EMBL" id="GAI30509.1"/>
    </source>
</evidence>
<dbReference type="AlphaFoldDB" id="X1PI22"/>
<protein>
    <submittedName>
        <fullName evidence="1">Uncharacterized protein</fullName>
    </submittedName>
</protein>
<gene>
    <name evidence="1" type="ORF">S06H3_34522</name>
</gene>
<dbReference type="EMBL" id="BARV01020731">
    <property type="protein sequence ID" value="GAI30509.1"/>
    <property type="molecule type" value="Genomic_DNA"/>
</dbReference>
<proteinExistence type="predicted"/>
<dbReference type="Gene3D" id="3.30.70.920">
    <property type="match status" value="1"/>
</dbReference>
<reference evidence="1" key="1">
    <citation type="journal article" date="2014" name="Front. Microbiol.">
        <title>High frequency of phylogenetically diverse reductive dehalogenase-homologous genes in deep subseafloor sedimentary metagenomes.</title>
        <authorList>
            <person name="Kawai M."/>
            <person name="Futagami T."/>
            <person name="Toyoda A."/>
            <person name="Takaki Y."/>
            <person name="Nishi S."/>
            <person name="Hori S."/>
            <person name="Arai W."/>
            <person name="Tsubouchi T."/>
            <person name="Morono Y."/>
            <person name="Uchiyama I."/>
            <person name="Ito T."/>
            <person name="Fujiyama A."/>
            <person name="Inagaki F."/>
            <person name="Takami H."/>
        </authorList>
    </citation>
    <scope>NUCLEOTIDE SEQUENCE</scope>
    <source>
        <strain evidence="1">Expedition CK06-06</strain>
    </source>
</reference>
<comment type="caution">
    <text evidence="1">The sequence shown here is derived from an EMBL/GenBank/DDBJ whole genome shotgun (WGS) entry which is preliminary data.</text>
</comment>